<gene>
    <name evidence="2" type="ORF">FPV09_04275</name>
</gene>
<dbReference type="EMBL" id="CP041932">
    <property type="protein sequence ID" value="QEK14448.1"/>
    <property type="molecule type" value="Genomic_DNA"/>
</dbReference>
<organism evidence="2 3">
    <name type="scientific">Thermococcus aciditolerans</name>
    <dbReference type="NCBI Taxonomy" id="2598455"/>
    <lineage>
        <taxon>Archaea</taxon>
        <taxon>Methanobacteriati</taxon>
        <taxon>Methanobacteriota</taxon>
        <taxon>Thermococci</taxon>
        <taxon>Thermococcales</taxon>
        <taxon>Thermococcaceae</taxon>
        <taxon>Thermococcus</taxon>
    </lineage>
</organism>
<evidence type="ECO:0000313" key="3">
    <source>
        <dbReference type="Proteomes" id="UP000322631"/>
    </source>
</evidence>
<feature type="transmembrane region" description="Helical" evidence="1">
    <location>
        <begin position="27"/>
        <end position="44"/>
    </location>
</feature>
<dbReference type="AlphaFoldDB" id="A0A5C0SMP9"/>
<name>A0A5C0SMP9_9EURY</name>
<keyword evidence="1" id="KW-0812">Transmembrane</keyword>
<dbReference type="KEGG" id="them:FPV09_04275"/>
<proteinExistence type="predicted"/>
<protein>
    <submittedName>
        <fullName evidence="2">Uncharacterized protein</fullName>
    </submittedName>
</protein>
<dbReference type="Proteomes" id="UP000322631">
    <property type="component" value="Chromosome"/>
</dbReference>
<evidence type="ECO:0000313" key="2">
    <source>
        <dbReference type="EMBL" id="QEK14448.1"/>
    </source>
</evidence>
<reference evidence="2 3" key="1">
    <citation type="submission" date="2019-07" db="EMBL/GenBank/DDBJ databases">
        <title>Complete genome of Thermococcus acidophilus.</title>
        <authorList>
            <person name="Li X."/>
        </authorList>
    </citation>
    <scope>NUCLEOTIDE SEQUENCE [LARGE SCALE GENOMIC DNA]</scope>
    <source>
        <strain evidence="2 3">SY113</strain>
    </source>
</reference>
<accession>A0A5C0SMP9</accession>
<feature type="transmembrane region" description="Helical" evidence="1">
    <location>
        <begin position="83"/>
        <end position="100"/>
    </location>
</feature>
<evidence type="ECO:0000256" key="1">
    <source>
        <dbReference type="SAM" id="Phobius"/>
    </source>
</evidence>
<sequence length="120" mass="13681">MLLAIISIALTIVVVWRVKLWGLEYLGMLAVALAYAYISGYFKGDPIKCRPIFDRKLDYVLVTTLVVIYVMLLVGILRNGITLSLAFYYGVATLHTVYTLKSLRELRKLKNRTQLDPRVV</sequence>
<keyword evidence="1" id="KW-1133">Transmembrane helix</keyword>
<dbReference type="GeneID" id="41609044"/>
<keyword evidence="1" id="KW-0472">Membrane</keyword>
<feature type="transmembrane region" description="Helical" evidence="1">
    <location>
        <begin position="56"/>
        <end position="77"/>
    </location>
</feature>
<keyword evidence="3" id="KW-1185">Reference proteome</keyword>
<dbReference type="RefSeq" id="WP_148882497.1">
    <property type="nucleotide sequence ID" value="NZ_CP041932.1"/>
</dbReference>